<organism evidence="2 3">
    <name type="scientific">Glycomyces luteolus</name>
    <dbReference type="NCBI Taxonomy" id="2670330"/>
    <lineage>
        <taxon>Bacteria</taxon>
        <taxon>Bacillati</taxon>
        <taxon>Actinomycetota</taxon>
        <taxon>Actinomycetes</taxon>
        <taxon>Glycomycetales</taxon>
        <taxon>Glycomycetaceae</taxon>
        <taxon>Glycomyces</taxon>
    </lineage>
</organism>
<proteinExistence type="predicted"/>
<comment type="caution">
    <text evidence="2">The sequence shown here is derived from an EMBL/GenBank/DDBJ whole genome shotgun (WGS) entry which is preliminary data.</text>
</comment>
<feature type="region of interest" description="Disordered" evidence="1">
    <location>
        <begin position="61"/>
        <end position="81"/>
    </location>
</feature>
<name>A0A9X3SU62_9ACTN</name>
<protein>
    <submittedName>
        <fullName evidence="2">Uncharacterized protein</fullName>
    </submittedName>
</protein>
<dbReference type="AlphaFoldDB" id="A0A9X3SU62"/>
<evidence type="ECO:0000313" key="3">
    <source>
        <dbReference type="Proteomes" id="UP001146067"/>
    </source>
</evidence>
<sequence length="81" mass="8476">MAKHLAELQKPIVDLAKTRLDRPCASCRTLDPNAIEGIGQLSSLVNRTSNISLRMLGGLDAGSDAATRSSIEAKGSAPSMP</sequence>
<evidence type="ECO:0000313" key="2">
    <source>
        <dbReference type="EMBL" id="MDA1363104.1"/>
    </source>
</evidence>
<gene>
    <name evidence="2" type="ORF">O1R50_26055</name>
</gene>
<dbReference type="Proteomes" id="UP001146067">
    <property type="component" value="Unassembled WGS sequence"/>
</dbReference>
<reference evidence="2" key="1">
    <citation type="submission" date="2022-12" db="EMBL/GenBank/DDBJ databases">
        <title>Gycomyces niveus sp.nov.,a novel actinomycete isolated from soil in Shouguan.</title>
        <authorList>
            <person name="Yang X."/>
        </authorList>
    </citation>
    <scope>NUCLEOTIDE SEQUENCE</scope>
    <source>
        <strain evidence="2">NEAU-A15</strain>
    </source>
</reference>
<dbReference type="RefSeq" id="WP_270113190.1">
    <property type="nucleotide sequence ID" value="NZ_JAPZVP010000041.1"/>
</dbReference>
<dbReference type="EMBL" id="JAPZVP010000041">
    <property type="protein sequence ID" value="MDA1363104.1"/>
    <property type="molecule type" value="Genomic_DNA"/>
</dbReference>
<keyword evidence="3" id="KW-1185">Reference proteome</keyword>
<evidence type="ECO:0000256" key="1">
    <source>
        <dbReference type="SAM" id="MobiDB-lite"/>
    </source>
</evidence>
<accession>A0A9X3SU62</accession>